<comment type="caution">
    <text evidence="4">The sequence shown here is derived from an EMBL/GenBank/DDBJ whole genome shotgun (WGS) entry which is preliminary data.</text>
</comment>
<protein>
    <submittedName>
        <fullName evidence="4">D-alanyl-D-alanine carboxypeptidase/D-alanyl-D-alanine-endopeptidase</fullName>
        <ecNumber evidence="4">3.4.16.4</ecNumber>
    </submittedName>
</protein>
<evidence type="ECO:0000256" key="1">
    <source>
        <dbReference type="ARBA" id="ARBA00006096"/>
    </source>
</evidence>
<evidence type="ECO:0000313" key="5">
    <source>
        <dbReference type="Proteomes" id="UP001168540"/>
    </source>
</evidence>
<dbReference type="NCBIfam" id="TIGR00666">
    <property type="entry name" value="PBP4"/>
    <property type="match status" value="1"/>
</dbReference>
<evidence type="ECO:0000256" key="2">
    <source>
        <dbReference type="ARBA" id="ARBA00022801"/>
    </source>
</evidence>
<dbReference type="SUPFAM" id="SSF56601">
    <property type="entry name" value="beta-lactamase/transpeptidase-like"/>
    <property type="match status" value="1"/>
</dbReference>
<dbReference type="PANTHER" id="PTHR30023:SF0">
    <property type="entry name" value="PENICILLIN-SENSITIVE CARBOXYPEPTIDASE A"/>
    <property type="match status" value="1"/>
</dbReference>
<dbReference type="Gene3D" id="3.50.80.20">
    <property type="entry name" value="D-Ala-D-Ala carboxypeptidase C, peptidase S13"/>
    <property type="match status" value="1"/>
</dbReference>
<dbReference type="Proteomes" id="UP001168540">
    <property type="component" value="Unassembled WGS sequence"/>
</dbReference>
<reference evidence="4" key="1">
    <citation type="submission" date="2023-06" db="EMBL/GenBank/DDBJ databases">
        <authorList>
            <person name="Zhang S."/>
        </authorList>
    </citation>
    <scope>NUCLEOTIDE SEQUENCE</scope>
    <source>
        <strain evidence="4">SG2303</strain>
    </source>
</reference>
<accession>A0ABT7XS07</accession>
<dbReference type="Gene3D" id="3.40.710.10">
    <property type="entry name" value="DD-peptidase/beta-lactamase superfamily"/>
    <property type="match status" value="2"/>
</dbReference>
<feature type="signal peptide" evidence="3">
    <location>
        <begin position="1"/>
        <end position="22"/>
    </location>
</feature>
<evidence type="ECO:0000313" key="4">
    <source>
        <dbReference type="EMBL" id="MDN0076510.1"/>
    </source>
</evidence>
<dbReference type="GO" id="GO:0009002">
    <property type="term" value="F:serine-type D-Ala-D-Ala carboxypeptidase activity"/>
    <property type="evidence" value="ECO:0007669"/>
    <property type="project" value="UniProtKB-EC"/>
</dbReference>
<keyword evidence="4" id="KW-0645">Protease</keyword>
<gene>
    <name evidence="4" type="primary">dacB</name>
    <name evidence="4" type="ORF">QU481_16715</name>
</gene>
<dbReference type="EMBL" id="JAUEDK010000035">
    <property type="protein sequence ID" value="MDN0076510.1"/>
    <property type="molecule type" value="Genomic_DNA"/>
</dbReference>
<keyword evidence="2 4" id="KW-0378">Hydrolase</keyword>
<organism evidence="4 5">
    <name type="scientific">Crenobacter oryzisoli</name>
    <dbReference type="NCBI Taxonomy" id="3056844"/>
    <lineage>
        <taxon>Bacteria</taxon>
        <taxon>Pseudomonadati</taxon>
        <taxon>Pseudomonadota</taxon>
        <taxon>Betaproteobacteria</taxon>
        <taxon>Neisseriales</taxon>
        <taxon>Neisseriaceae</taxon>
        <taxon>Crenobacter</taxon>
    </lineage>
</organism>
<sequence length="467" mass="48972">MQRWMGRLAAGVLVLCSGMAQALDLHGLKPGEVAVWAAPVEGGAPLVEHRADAAMNPASTMKLVTSYAALGRLGPGYRWTTRLVSAAPIVDGVLQGDLYWVGSGDPRFDQRDLIELAGELRRRGIREIAGRLLLDRSVWSGTGRADDFDGDAERAFMVAPDPQLTNLKVAWLAFYNDELGPRVALDPALPGVSLSAKLSDGGAGACGDVRNRVAIRTAGDSISVSGQLPQACDGARAFVNVLAPTEFARQSFAAAWRELGGTGPAGFGTAVAPAGAPVLASHDSEPLLDTLYYTNKYSNNTMARTLFLTLGHEEAPGSDTPAAAERAVRRTLVEAGISDAPLVLENGAGLSRRERVSARLLGQVLLAAARGPYAGEFMASLPIAGEDGTLKKRFADVGSRLRMKTGTLKDVRALAGYWLAPSGQRLAIVVIVNGPRALQQTAAMDDIVADLIAQAGPHCCAGMAGGQ</sequence>
<comment type="similarity">
    <text evidence="1">Belongs to the peptidase S13 family.</text>
</comment>
<dbReference type="Pfam" id="PF02113">
    <property type="entry name" value="Peptidase_S13"/>
    <property type="match status" value="1"/>
</dbReference>
<keyword evidence="4" id="KW-0121">Carboxypeptidase</keyword>
<dbReference type="RefSeq" id="WP_289831164.1">
    <property type="nucleotide sequence ID" value="NZ_JAUEDK010000035.1"/>
</dbReference>
<dbReference type="EC" id="3.4.16.4" evidence="4"/>
<dbReference type="PRINTS" id="PR00922">
    <property type="entry name" value="DADACBPTASE3"/>
</dbReference>
<proteinExistence type="inferred from homology"/>
<feature type="chain" id="PRO_5045487145" evidence="3">
    <location>
        <begin position="23"/>
        <end position="467"/>
    </location>
</feature>
<keyword evidence="5" id="KW-1185">Reference proteome</keyword>
<dbReference type="PANTHER" id="PTHR30023">
    <property type="entry name" value="D-ALANYL-D-ALANINE CARBOXYPEPTIDASE"/>
    <property type="match status" value="1"/>
</dbReference>
<name>A0ABT7XS07_9NEIS</name>
<dbReference type="InterPro" id="IPR012338">
    <property type="entry name" value="Beta-lactam/transpept-like"/>
</dbReference>
<dbReference type="InterPro" id="IPR000667">
    <property type="entry name" value="Peptidase_S13"/>
</dbReference>
<evidence type="ECO:0000256" key="3">
    <source>
        <dbReference type="SAM" id="SignalP"/>
    </source>
</evidence>
<keyword evidence="3" id="KW-0732">Signal</keyword>